<name>A0ACA9R2Q5_9GLOM</name>
<evidence type="ECO:0000313" key="1">
    <source>
        <dbReference type="EMBL" id="CAG8773645.1"/>
    </source>
</evidence>
<sequence>PDVQNLLCVLLTKTTGHPLGPLWQAFLPIPTNKKPKASCIFCNPDKPISGTTAVMSSHVKNCLKISLEVHKYLLNAHNIQQQKTLMNSIIQNDLDPTTTSNRPIIPSMLASNLITSTMNHNYFIQLPLDSYESNKLLLEAQKQLSNNILNNVYKKVQTLIQQFVCKSVIGKNQRIELVKIKNIFRESQTSIVILKDLKDVITQI</sequence>
<reference evidence="1" key="1">
    <citation type="submission" date="2021-06" db="EMBL/GenBank/DDBJ databases">
        <authorList>
            <person name="Kallberg Y."/>
            <person name="Tangrot J."/>
            <person name="Rosling A."/>
        </authorList>
    </citation>
    <scope>NUCLEOTIDE SEQUENCE</scope>
    <source>
        <strain evidence="1">MA461A</strain>
    </source>
</reference>
<proteinExistence type="predicted"/>
<keyword evidence="2" id="KW-1185">Reference proteome</keyword>
<feature type="non-terminal residue" evidence="1">
    <location>
        <position position="204"/>
    </location>
</feature>
<dbReference type="EMBL" id="CAJVQC010041745">
    <property type="protein sequence ID" value="CAG8773645.1"/>
    <property type="molecule type" value="Genomic_DNA"/>
</dbReference>
<comment type="caution">
    <text evidence="1">The sequence shown here is derived from an EMBL/GenBank/DDBJ whole genome shotgun (WGS) entry which is preliminary data.</text>
</comment>
<dbReference type="Proteomes" id="UP000789920">
    <property type="component" value="Unassembled WGS sequence"/>
</dbReference>
<gene>
    <name evidence="1" type="ORF">RPERSI_LOCUS16710</name>
</gene>
<evidence type="ECO:0000313" key="2">
    <source>
        <dbReference type="Proteomes" id="UP000789920"/>
    </source>
</evidence>
<accession>A0ACA9R2Q5</accession>
<organism evidence="1 2">
    <name type="scientific">Racocetra persica</name>
    <dbReference type="NCBI Taxonomy" id="160502"/>
    <lineage>
        <taxon>Eukaryota</taxon>
        <taxon>Fungi</taxon>
        <taxon>Fungi incertae sedis</taxon>
        <taxon>Mucoromycota</taxon>
        <taxon>Glomeromycotina</taxon>
        <taxon>Glomeromycetes</taxon>
        <taxon>Diversisporales</taxon>
        <taxon>Gigasporaceae</taxon>
        <taxon>Racocetra</taxon>
    </lineage>
</organism>
<feature type="non-terminal residue" evidence="1">
    <location>
        <position position="1"/>
    </location>
</feature>
<protein>
    <submittedName>
        <fullName evidence="1">8362_t:CDS:1</fullName>
    </submittedName>
</protein>